<sequence length="254" mass="26637">MITTLRRRRRPRGITLVEAVVGSALAAVAMLAVLAVLVQLTSASASTLSRAELARQVTQLDTQLTRDVATALPCRTHRIGSVVRAAQPNRVSWTADPDGDGVAELITYAFSGGQLLRSTTPDSGDCVFTTERTSSPTSVSVVLDGLSPDGPQDTSDPTHDLRSFALFLVAPDEATGPGNVVDGVDELLLVGSSRPDAAGVVVAPLDCTSDPTDCLGVTGLRVSVTATTSDNTTVSIDRTMTFPDDRARLTPYEN</sequence>
<dbReference type="Proteomes" id="UP000264006">
    <property type="component" value="Plasmid pEDY32-46I"/>
</dbReference>
<dbReference type="EMBL" id="CP031166">
    <property type="protein sequence ID" value="AXV10232.1"/>
    <property type="molecule type" value="Genomic_DNA"/>
</dbReference>
<proteinExistence type="predicted"/>
<geneLocation type="plasmid" evidence="2">
    <name>pedy32-46i</name>
</geneLocation>
<gene>
    <name evidence="1" type="ORF">DVS28_b0492</name>
</gene>
<accession>A0A346Y6Y5</accession>
<dbReference type="KEGG" id="euz:DVS28_b0492"/>
<dbReference type="AlphaFoldDB" id="A0A346Y6Y5"/>
<dbReference type="RefSeq" id="WP_114594803.1">
    <property type="nucleotide sequence ID" value="NZ_CP031166.1"/>
</dbReference>
<reference evidence="1 2" key="1">
    <citation type="submission" date="2018-09" db="EMBL/GenBank/DDBJ databases">
        <title>Complete genome sequence of Euzebya sp. DY32-46 isolated from seawater of Pacific Ocean.</title>
        <authorList>
            <person name="Xu L."/>
            <person name="Wu Y.-H."/>
            <person name="Xu X.-W."/>
        </authorList>
    </citation>
    <scope>NUCLEOTIDE SEQUENCE [LARGE SCALE GENOMIC DNA]</scope>
    <source>
        <strain evidence="1 2">DY32-46</strain>
        <plasmid evidence="2">pedy32-46i</plasmid>
    </source>
</reference>
<evidence type="ECO:0000313" key="1">
    <source>
        <dbReference type="EMBL" id="AXV10232.1"/>
    </source>
</evidence>
<protein>
    <submittedName>
        <fullName evidence="1">Uncharacterized protein</fullName>
    </submittedName>
</protein>
<organism evidence="1 2">
    <name type="scientific">Euzebya pacifica</name>
    <dbReference type="NCBI Taxonomy" id="1608957"/>
    <lineage>
        <taxon>Bacteria</taxon>
        <taxon>Bacillati</taxon>
        <taxon>Actinomycetota</taxon>
        <taxon>Nitriliruptoria</taxon>
        <taxon>Euzebyales</taxon>
    </lineage>
</organism>
<evidence type="ECO:0000313" key="2">
    <source>
        <dbReference type="Proteomes" id="UP000264006"/>
    </source>
</evidence>
<name>A0A346Y6Y5_9ACTN</name>
<dbReference type="PROSITE" id="PS00409">
    <property type="entry name" value="PROKAR_NTER_METHYL"/>
    <property type="match status" value="1"/>
</dbReference>
<keyword evidence="1" id="KW-0614">Plasmid</keyword>
<dbReference type="InterPro" id="IPR012902">
    <property type="entry name" value="N_methyl_site"/>
</dbReference>
<keyword evidence="2" id="KW-1185">Reference proteome</keyword>